<dbReference type="Pfam" id="PF13469">
    <property type="entry name" value="Sulfotransfer_3"/>
    <property type="match status" value="1"/>
</dbReference>
<proteinExistence type="predicted"/>
<dbReference type="Proteomes" id="UP001254759">
    <property type="component" value="Unassembled WGS sequence"/>
</dbReference>
<dbReference type="SUPFAM" id="SSF48452">
    <property type="entry name" value="TPR-like"/>
    <property type="match status" value="1"/>
</dbReference>
<dbReference type="Gene3D" id="1.25.40.10">
    <property type="entry name" value="Tetratricopeptide repeat domain"/>
    <property type="match status" value="1"/>
</dbReference>
<organism evidence="2 3">
    <name type="scientific">Pseudoxanthomonas sacheonensis</name>
    <dbReference type="NCBI Taxonomy" id="443615"/>
    <lineage>
        <taxon>Bacteria</taxon>
        <taxon>Pseudomonadati</taxon>
        <taxon>Pseudomonadota</taxon>
        <taxon>Gammaproteobacteria</taxon>
        <taxon>Lysobacterales</taxon>
        <taxon>Lysobacteraceae</taxon>
        <taxon>Pseudoxanthomonas</taxon>
    </lineage>
</organism>
<dbReference type="InterPro" id="IPR027417">
    <property type="entry name" value="P-loop_NTPase"/>
</dbReference>
<comment type="caution">
    <text evidence="2">The sequence shown here is derived from an EMBL/GenBank/DDBJ whole genome shotgun (WGS) entry which is preliminary data.</text>
</comment>
<evidence type="ECO:0000313" key="2">
    <source>
        <dbReference type="EMBL" id="MDR6842852.1"/>
    </source>
</evidence>
<reference evidence="2 3" key="1">
    <citation type="submission" date="2023-07" db="EMBL/GenBank/DDBJ databases">
        <title>Sorghum-associated microbial communities from plants grown in Nebraska, USA.</title>
        <authorList>
            <person name="Schachtman D."/>
        </authorList>
    </citation>
    <scope>NUCLEOTIDE SEQUENCE [LARGE SCALE GENOMIC DNA]</scope>
    <source>
        <strain evidence="2 3">BE107</strain>
    </source>
</reference>
<dbReference type="SUPFAM" id="SSF52540">
    <property type="entry name" value="P-loop containing nucleoside triphosphate hydrolases"/>
    <property type="match status" value="1"/>
</dbReference>
<sequence length="520" mass="57487">MNASDNAAWAEAQRHVAARRWEQAAAQLQDLLRKHADAAPARLLLAGVMLAQGGVRGAAEQLIATLSSLPADMHLICRVSQSLAKIGETAATLQCLAHPEIARSRSGPALLALAHVRQGLGQHEQALALMERAREAGLNDADFLYFHALQLQFNGRIAEAEGELESCLAKGPSFGRASLTLARIRRQTADSNHLDALHRRLAVVPHGSEDHAAVEFALHKEFDDIGRYEQAWEALQRGNGIMHRRLGYDTAAEEAVFDALIERFPQSLNTAPDAPVGGPQPIFIVGMPRSGTTLLERIVGNHSQVMPAGELADLPKQLRWTADRHGHPLMDLPLLEATRTLDPALLGRRYLQQSQWRAAGRRYYVDKLPPNFMLVGFIRQALPQAKILHMIREPMEICFSNYRALFGDAYAYSYGLDSLAHHYRQYRRLMAHWHAVAPGFVLDVAYDALVQDTVSTARRVLDFCGLAFEAECLDIAGNRAPVATLSSAQVRAPIHQRALGEWRRYAEPLQPLCRALAATD</sequence>
<accession>A0ABU1RVQ1</accession>
<dbReference type="RefSeq" id="WP_310095474.1">
    <property type="nucleotide sequence ID" value="NZ_JAVDTT010000004.1"/>
</dbReference>
<dbReference type="InterPro" id="IPR011990">
    <property type="entry name" value="TPR-like_helical_dom_sf"/>
</dbReference>
<dbReference type="PANTHER" id="PTHR12788:SF10">
    <property type="entry name" value="PROTEIN-TYROSINE SULFOTRANSFERASE"/>
    <property type="match status" value="1"/>
</dbReference>
<name>A0ABU1RVQ1_9GAMM</name>
<protein>
    <submittedName>
        <fullName evidence="2">Tetratricopeptide (TPR) repeat protein</fullName>
    </submittedName>
</protein>
<keyword evidence="3" id="KW-1185">Reference proteome</keyword>
<evidence type="ECO:0000313" key="3">
    <source>
        <dbReference type="Proteomes" id="UP001254759"/>
    </source>
</evidence>
<dbReference type="EMBL" id="JAVDTT010000004">
    <property type="protein sequence ID" value="MDR6842852.1"/>
    <property type="molecule type" value="Genomic_DNA"/>
</dbReference>
<keyword evidence="1" id="KW-0808">Transferase</keyword>
<evidence type="ECO:0000256" key="1">
    <source>
        <dbReference type="ARBA" id="ARBA00022679"/>
    </source>
</evidence>
<dbReference type="InterPro" id="IPR026634">
    <property type="entry name" value="TPST-like"/>
</dbReference>
<dbReference type="Gene3D" id="3.40.50.300">
    <property type="entry name" value="P-loop containing nucleotide triphosphate hydrolases"/>
    <property type="match status" value="1"/>
</dbReference>
<gene>
    <name evidence="2" type="ORF">J2W94_003157</name>
</gene>
<dbReference type="PANTHER" id="PTHR12788">
    <property type="entry name" value="PROTEIN-TYROSINE SULFOTRANSFERASE 2"/>
    <property type="match status" value="1"/>
</dbReference>